<evidence type="ECO:0000256" key="1">
    <source>
        <dbReference type="SAM" id="MobiDB-lite"/>
    </source>
</evidence>
<evidence type="ECO:0000313" key="3">
    <source>
        <dbReference type="Proteomes" id="UP000762676"/>
    </source>
</evidence>
<dbReference type="EMBL" id="BMAT01004065">
    <property type="protein sequence ID" value="GFR67540.1"/>
    <property type="molecule type" value="Genomic_DNA"/>
</dbReference>
<reference evidence="2 3" key="1">
    <citation type="journal article" date="2021" name="Elife">
        <title>Chloroplast acquisition without the gene transfer in kleptoplastic sea slugs, Plakobranchus ocellatus.</title>
        <authorList>
            <person name="Maeda T."/>
            <person name="Takahashi S."/>
            <person name="Yoshida T."/>
            <person name="Shimamura S."/>
            <person name="Takaki Y."/>
            <person name="Nagai Y."/>
            <person name="Toyoda A."/>
            <person name="Suzuki Y."/>
            <person name="Arimoto A."/>
            <person name="Ishii H."/>
            <person name="Satoh N."/>
            <person name="Nishiyama T."/>
            <person name="Hasebe M."/>
            <person name="Maruyama T."/>
            <person name="Minagawa J."/>
            <person name="Obokata J."/>
            <person name="Shigenobu S."/>
        </authorList>
    </citation>
    <scope>NUCLEOTIDE SEQUENCE [LARGE SCALE GENOMIC DNA]</scope>
</reference>
<feature type="region of interest" description="Disordered" evidence="1">
    <location>
        <begin position="1"/>
        <end position="90"/>
    </location>
</feature>
<protein>
    <submittedName>
        <fullName evidence="2">Uncharacterized protein</fullName>
    </submittedName>
</protein>
<gene>
    <name evidence="2" type="ORF">ElyMa_002001000</name>
</gene>
<comment type="caution">
    <text evidence="2">The sequence shown here is derived from an EMBL/GenBank/DDBJ whole genome shotgun (WGS) entry which is preliminary data.</text>
</comment>
<sequence length="113" mass="12520">MGTNKQTLNENDPSSSVSSPARLNQHLAPFNSSEVKASMGGRVHSSRRPPCNVNSLCSQPFPPLPLSRRWESSESERHEKRPQSTRTTSFRSISTECVLCWGMCVCALKIVTT</sequence>
<proteinExistence type="predicted"/>
<accession>A0AAV4F458</accession>
<feature type="compositionally biased region" description="Polar residues" evidence="1">
    <location>
        <begin position="1"/>
        <end position="22"/>
    </location>
</feature>
<evidence type="ECO:0000313" key="2">
    <source>
        <dbReference type="EMBL" id="GFR67540.1"/>
    </source>
</evidence>
<organism evidence="2 3">
    <name type="scientific">Elysia marginata</name>
    <dbReference type="NCBI Taxonomy" id="1093978"/>
    <lineage>
        <taxon>Eukaryota</taxon>
        <taxon>Metazoa</taxon>
        <taxon>Spiralia</taxon>
        <taxon>Lophotrochozoa</taxon>
        <taxon>Mollusca</taxon>
        <taxon>Gastropoda</taxon>
        <taxon>Heterobranchia</taxon>
        <taxon>Euthyneura</taxon>
        <taxon>Panpulmonata</taxon>
        <taxon>Sacoglossa</taxon>
        <taxon>Placobranchoidea</taxon>
        <taxon>Plakobranchidae</taxon>
        <taxon>Elysia</taxon>
    </lineage>
</organism>
<dbReference type="AlphaFoldDB" id="A0AAV4F458"/>
<feature type="compositionally biased region" description="Basic and acidic residues" evidence="1">
    <location>
        <begin position="68"/>
        <end position="82"/>
    </location>
</feature>
<name>A0AAV4F458_9GAST</name>
<keyword evidence="3" id="KW-1185">Reference proteome</keyword>
<dbReference type="Proteomes" id="UP000762676">
    <property type="component" value="Unassembled WGS sequence"/>
</dbReference>